<keyword evidence="2" id="KW-0812">Transmembrane</keyword>
<comment type="caution">
    <text evidence="3">The sequence shown here is derived from an EMBL/GenBank/DDBJ whole genome shotgun (WGS) entry which is preliminary data.</text>
</comment>
<feature type="region of interest" description="Disordered" evidence="1">
    <location>
        <begin position="680"/>
        <end position="717"/>
    </location>
</feature>
<feature type="compositionally biased region" description="Acidic residues" evidence="1">
    <location>
        <begin position="424"/>
        <end position="435"/>
    </location>
</feature>
<keyword evidence="2" id="KW-0472">Membrane</keyword>
<feature type="transmembrane region" description="Helical" evidence="2">
    <location>
        <begin position="1243"/>
        <end position="1264"/>
    </location>
</feature>
<feature type="compositionally biased region" description="Low complexity" evidence="1">
    <location>
        <begin position="366"/>
        <end position="375"/>
    </location>
</feature>
<sequence>MESVNDFESFSPTEAPSSPVLERQFKRLKKAKTLDEKSPKFGTLDTGKSNTQDSEELNLETLDLEKSNSQVLEEADSDIRFEERFENENGLDSDVGGLHIEEEAYGAKWTLDCDSVSEEFDERGVDRRDVAEMVKENEDLRVEESEKRRRSSDDGFEEKKDKKKRVKSVSEDDKFESAVVPKRTTDKDRRDQLKQLRAESQRLLRETRDAAFKSVPIIQKPISSVLDKIRRRKLEVSKKSVKVNKTSFIDDYDEGDDYVDISQEFMVNVESKNAADKDGGDDKATKLASEDAISCPANVESGLRDFSADTSNNMAVDEEPKQESQAPIDDTQGCLSIYMLKDLFSVPQTSTSQDDLLDDTPKSPLEEALAPSLLAMNLKLGSAPPDDFSDYEEDNDKENIDPCVQESADLSSSPNGDPVKAFVDEEAEEEDDSDNDQLRFRDSEEDEDNEDDEELKDMIATQYEENPIDTERRNELHQKWLEKQDAAGTEKLLQRFKCGSKQLDKTMVEEEEDEESEQDTEEYSGEAIEDLAPTDLVRINLRKVKEMIPHMFTDKDDAYISSDDEETETSLVRQCLFEKSEKKAAFLSPAEDKDSREVFSLIKKLNIVPDTRKKPKTSALSDMRLIGGNRTVSSKSTFLRRGSNLSLPLQQKHGSGMVRSFIFERGDGRNKSAMSVSEGSSDMIQRENPHSKTASTQLYSSQIRPSAQKTKASAEANSRTELIEILRRSSLQSSRCNENRVVSHTESVLATFKLEKLMKKEPDISIQPEHDRVPYHEPSETESEGEVKFGQQDLLLHKLEELVRNLSDIVTKLESKFSGTSKVSSLDEKRNLESLRIALEEKDKIKRRKYDDEKLIKEFKEEDRIRDGERARSVSVTKYSPFWSERFQFVSAVKLESDPTCINILPFRDYEGHSKYVAVGDDKGRVFVFLRNGDVSVEFYTMSELPVTAMVSYVSVYKNESVLVTGHENGVILIHKVYEKPNGEDWSSLVIENVGKYVATENGEEGLSVTLLEVHHIGRMRYILSADASGKIRVFKENGMVHGTAAMLSSKPLVFLKQRLLFLTECGAGSLDLRTMKLRETECEGLNNSLVRNYVFDATERSKAYGYTSEGDLIHVLLLGDVTNFKCRVRSKRKFDMSEPLAFQAIKGYLLVVCEEKIFVYNVSAQHYVRSGGPRLLFSAGLDEIRSSFLNYQVMDVDVDDEKRRSVPLIASDRDKLLVLGLGGGYVGMYRSNLPVFKGESSVMSWTSPVFFFILFLFGVWHFFAKKKEALTSWGPDDPFSSTTAATGAPIGSGAGERPFVDSSSRNADIMELRSGGMRGPSRRYASPSRYPGGTTSSFRPGSADTNARPPVDPNFRSASELKFRGSTLEPAGFPKRSLYVNNQVVDDSN</sequence>
<evidence type="ECO:0000313" key="4">
    <source>
        <dbReference type="Proteomes" id="UP001428341"/>
    </source>
</evidence>
<reference evidence="3 4" key="1">
    <citation type="submission" date="2024-05" db="EMBL/GenBank/DDBJ databases">
        <title>Haplotype-resolved chromosome-level genome assembly of Huyou (Citrus changshanensis).</title>
        <authorList>
            <person name="Miao C."/>
            <person name="Chen W."/>
            <person name="Wu Y."/>
            <person name="Wang L."/>
            <person name="Zhao S."/>
            <person name="Grierson D."/>
            <person name="Xu C."/>
            <person name="Chen K."/>
        </authorList>
    </citation>
    <scope>NUCLEOTIDE SEQUENCE [LARGE SCALE GENOMIC DNA]</scope>
    <source>
        <strain evidence="3">01-14</strain>
        <tissue evidence="3">Leaf</tissue>
    </source>
</reference>
<feature type="region of interest" description="Disordered" evidence="1">
    <location>
        <begin position="1"/>
        <end position="71"/>
    </location>
</feature>
<dbReference type="SUPFAM" id="SSF50978">
    <property type="entry name" value="WD40 repeat-like"/>
    <property type="match status" value="1"/>
</dbReference>
<feature type="region of interest" description="Disordered" evidence="1">
    <location>
        <begin position="1276"/>
        <end position="1374"/>
    </location>
</feature>
<dbReference type="EMBL" id="JBCGBO010000003">
    <property type="protein sequence ID" value="KAK9216688.1"/>
    <property type="molecule type" value="Genomic_DNA"/>
</dbReference>
<dbReference type="PANTHER" id="PTHR35464">
    <property type="entry name" value="OS06G0115200 PROTEIN"/>
    <property type="match status" value="1"/>
</dbReference>
<feature type="compositionally biased region" description="Polar residues" evidence="1">
    <location>
        <begin position="1"/>
        <end position="16"/>
    </location>
</feature>
<name>A0AAP0QRF9_9ROSI</name>
<feature type="compositionally biased region" description="Acidic residues" evidence="1">
    <location>
        <begin position="443"/>
        <end position="455"/>
    </location>
</feature>
<feature type="compositionally biased region" description="Basic and acidic residues" evidence="1">
    <location>
        <begin position="469"/>
        <end position="479"/>
    </location>
</feature>
<feature type="region of interest" description="Disordered" evidence="1">
    <location>
        <begin position="348"/>
        <end position="479"/>
    </location>
</feature>
<keyword evidence="4" id="KW-1185">Reference proteome</keyword>
<dbReference type="Gene3D" id="2.130.10.10">
    <property type="entry name" value="YVTN repeat-like/Quinoprotein amine dehydrogenase"/>
    <property type="match status" value="1"/>
</dbReference>
<dbReference type="PANTHER" id="PTHR35464:SF1">
    <property type="entry name" value="OS06G0115200 PROTEIN"/>
    <property type="match status" value="1"/>
</dbReference>
<evidence type="ECO:0000256" key="2">
    <source>
        <dbReference type="SAM" id="Phobius"/>
    </source>
</evidence>
<dbReference type="InterPro" id="IPR045288">
    <property type="entry name" value="At1g75140-like"/>
</dbReference>
<keyword evidence="2" id="KW-1133">Transmembrane helix</keyword>
<evidence type="ECO:0000256" key="1">
    <source>
        <dbReference type="SAM" id="MobiDB-lite"/>
    </source>
</evidence>
<dbReference type="InterPro" id="IPR036322">
    <property type="entry name" value="WD40_repeat_dom_sf"/>
</dbReference>
<proteinExistence type="predicted"/>
<feature type="compositionally biased region" description="Polar residues" evidence="1">
    <location>
        <begin position="1334"/>
        <end position="1346"/>
    </location>
</feature>
<accession>A0AAP0QRF9</accession>
<feature type="compositionally biased region" description="Polar residues" evidence="1">
    <location>
        <begin position="691"/>
        <end position="717"/>
    </location>
</feature>
<evidence type="ECO:0000313" key="3">
    <source>
        <dbReference type="EMBL" id="KAK9216688.1"/>
    </source>
</evidence>
<feature type="compositionally biased region" description="Basic and acidic residues" evidence="1">
    <location>
        <begin position="183"/>
        <end position="192"/>
    </location>
</feature>
<protein>
    <submittedName>
        <fullName evidence="3">Uncharacterized protein</fullName>
    </submittedName>
</protein>
<organism evidence="3 4">
    <name type="scientific">Citrus x changshan-huyou</name>
    <dbReference type="NCBI Taxonomy" id="2935761"/>
    <lineage>
        <taxon>Eukaryota</taxon>
        <taxon>Viridiplantae</taxon>
        <taxon>Streptophyta</taxon>
        <taxon>Embryophyta</taxon>
        <taxon>Tracheophyta</taxon>
        <taxon>Spermatophyta</taxon>
        <taxon>Magnoliopsida</taxon>
        <taxon>eudicotyledons</taxon>
        <taxon>Gunneridae</taxon>
        <taxon>Pentapetalae</taxon>
        <taxon>rosids</taxon>
        <taxon>malvids</taxon>
        <taxon>Sapindales</taxon>
        <taxon>Rutaceae</taxon>
        <taxon>Aurantioideae</taxon>
        <taxon>Citrus</taxon>
    </lineage>
</organism>
<feature type="compositionally biased region" description="Acidic residues" evidence="1">
    <location>
        <begin position="509"/>
        <end position="529"/>
    </location>
</feature>
<dbReference type="InterPro" id="IPR015943">
    <property type="entry name" value="WD40/YVTN_repeat-like_dom_sf"/>
</dbReference>
<feature type="region of interest" description="Disordered" evidence="1">
    <location>
        <begin position="138"/>
        <end position="192"/>
    </location>
</feature>
<gene>
    <name evidence="3" type="ORF">WN944_008698</name>
</gene>
<feature type="compositionally biased region" description="Acidic residues" evidence="1">
    <location>
        <begin position="387"/>
        <end position="396"/>
    </location>
</feature>
<dbReference type="Proteomes" id="UP001428341">
    <property type="component" value="Unassembled WGS sequence"/>
</dbReference>
<feature type="region of interest" description="Disordered" evidence="1">
    <location>
        <begin position="300"/>
        <end position="330"/>
    </location>
</feature>
<feature type="compositionally biased region" description="Basic and acidic residues" evidence="1">
    <location>
        <begin position="138"/>
        <end position="160"/>
    </location>
</feature>
<feature type="region of interest" description="Disordered" evidence="1">
    <location>
        <begin position="503"/>
        <end position="529"/>
    </location>
</feature>